<evidence type="ECO:0000313" key="2">
    <source>
        <dbReference type="EMBL" id="PIR84316.1"/>
    </source>
</evidence>
<dbReference type="InterPro" id="IPR018911">
    <property type="entry name" value="Gmad2_Ig-like_dom"/>
</dbReference>
<evidence type="ECO:0000313" key="3">
    <source>
        <dbReference type="Proteomes" id="UP000229344"/>
    </source>
</evidence>
<gene>
    <name evidence="2" type="ORF">COU16_01835</name>
</gene>
<dbReference type="AlphaFoldDB" id="A0A2H0UF74"/>
<sequence length="189" mass="20650">MKAFLYIILMIALISAMYVAYEQLNKKDSAVDGDAVMCTADAMICPDGTAVGRTGPQCEFVCPDVEVVTTTDDEHADLIHLTKPNPEAVISSPLDIVGEARGTWFFEASFPVILTDWDGKIIAEGFAKAGGDWMTEDFVPFVATLTFTKPAYGDRGTLILKKDNPSGLPEHDDALEITVWFNQPDVEVQ</sequence>
<dbReference type="Proteomes" id="UP000229344">
    <property type="component" value="Unassembled WGS sequence"/>
</dbReference>
<dbReference type="Pfam" id="PF10648">
    <property type="entry name" value="Gmad2"/>
    <property type="match status" value="1"/>
</dbReference>
<evidence type="ECO:0000259" key="1">
    <source>
        <dbReference type="Pfam" id="PF10648"/>
    </source>
</evidence>
<reference evidence="3" key="1">
    <citation type="submission" date="2017-09" db="EMBL/GenBank/DDBJ databases">
        <title>Depth-based differentiation of microbial function through sediment-hosted aquifers and enrichment of novel symbionts in the deep terrestrial subsurface.</title>
        <authorList>
            <person name="Probst A.J."/>
            <person name="Ladd B."/>
            <person name="Jarett J.K."/>
            <person name="Geller-Mcgrath D.E."/>
            <person name="Sieber C.M.K."/>
            <person name="Emerson J.B."/>
            <person name="Anantharaman K."/>
            <person name="Thomas B.C."/>
            <person name="Malmstrom R."/>
            <person name="Stieglmeier M."/>
            <person name="Klingl A."/>
            <person name="Woyke T."/>
            <person name="Ryan C.M."/>
            <person name="Banfield J.F."/>
        </authorList>
    </citation>
    <scope>NUCLEOTIDE SEQUENCE [LARGE SCALE GENOMIC DNA]</scope>
</reference>
<feature type="domain" description="Bacterial spore germination immunoglobulin-like" evidence="1">
    <location>
        <begin position="79"/>
        <end position="166"/>
    </location>
</feature>
<dbReference type="EMBL" id="PFBI01000006">
    <property type="protein sequence ID" value="PIR84316.1"/>
    <property type="molecule type" value="Genomic_DNA"/>
</dbReference>
<proteinExistence type="predicted"/>
<comment type="caution">
    <text evidence="2">The sequence shown here is derived from an EMBL/GenBank/DDBJ whole genome shotgun (WGS) entry which is preliminary data.</text>
</comment>
<organism evidence="2 3">
    <name type="scientific">Candidatus Kaiserbacteria bacterium CG10_big_fil_rev_8_21_14_0_10_47_16</name>
    <dbReference type="NCBI Taxonomy" id="1974608"/>
    <lineage>
        <taxon>Bacteria</taxon>
        <taxon>Candidatus Kaiseribacteriota</taxon>
    </lineage>
</organism>
<protein>
    <recommendedName>
        <fullName evidence="1">Bacterial spore germination immunoglobulin-like domain-containing protein</fullName>
    </recommendedName>
</protein>
<accession>A0A2H0UF74</accession>
<name>A0A2H0UF74_9BACT</name>